<dbReference type="PROSITE" id="PS51257">
    <property type="entry name" value="PROKAR_LIPOPROTEIN"/>
    <property type="match status" value="1"/>
</dbReference>
<feature type="chain" id="PRO_5011753752" evidence="1">
    <location>
        <begin position="25"/>
        <end position="460"/>
    </location>
</feature>
<organism evidence="2 3">
    <name type="scientific">Nitrosomonas halophila</name>
    <dbReference type="NCBI Taxonomy" id="44576"/>
    <lineage>
        <taxon>Bacteria</taxon>
        <taxon>Pseudomonadati</taxon>
        <taxon>Pseudomonadota</taxon>
        <taxon>Betaproteobacteria</taxon>
        <taxon>Nitrosomonadales</taxon>
        <taxon>Nitrosomonadaceae</taxon>
        <taxon>Nitrosomonas</taxon>
    </lineage>
</organism>
<evidence type="ECO:0000256" key="1">
    <source>
        <dbReference type="SAM" id="SignalP"/>
    </source>
</evidence>
<feature type="signal peptide" evidence="1">
    <location>
        <begin position="1"/>
        <end position="24"/>
    </location>
</feature>
<dbReference type="AlphaFoldDB" id="A0A1H3FTB8"/>
<evidence type="ECO:0000313" key="3">
    <source>
        <dbReference type="Proteomes" id="UP000198640"/>
    </source>
</evidence>
<keyword evidence="1" id="KW-0732">Signal</keyword>
<gene>
    <name evidence="2" type="ORF">SAMN05421881_101314</name>
</gene>
<name>A0A1H3FTB8_9PROT</name>
<dbReference type="OrthoDB" id="8541803at2"/>
<protein>
    <submittedName>
        <fullName evidence="2">Uncharacterized protein</fullName>
    </submittedName>
</protein>
<evidence type="ECO:0000313" key="2">
    <source>
        <dbReference type="EMBL" id="SDX94246.1"/>
    </source>
</evidence>
<dbReference type="Proteomes" id="UP000198640">
    <property type="component" value="Unassembled WGS sequence"/>
</dbReference>
<keyword evidence="3" id="KW-1185">Reference proteome</keyword>
<accession>A0A1H3FTB8</accession>
<sequence length="460" mass="48934">MKLHYKQTAIPLLLTSLFALTLTACDSEQDATSGKSTTLRQGPATGILTDAAIEGVSYAASSGASGITDAAGLFKFNYGDRVEFRIGQLNLGEVPGAALITPIELASGHANKLQNLLILFQSLDADNDPGNGITIPPAAAAALDASIDLKTAPEDFVNAPALLAAREAADIPGDIRTAEQANAHFLSQAVNLLGNHLWANYDDSSASFFRMSTDGSGEYLHGIATADDVCDANRSCGSKVVFTAGVEYGVAEATEVDERGFKLASTTEVDTNLQSGLSHPRPTWRIHTDGDELIMSDIVVVQREREQASLFGELFHISKPIELSSDDEVAETEVQETRYMKMDNNPSDIVGAWAESRDTIKTPTLLFFANNRYMLVDPVGTAGQSAPSACAKPGVEFATYAYDTASSALKLSTFIYNTSGCAGLSEHTGQALTFKIDTDGQSATLGREGRTPITLYRISI</sequence>
<proteinExistence type="predicted"/>
<dbReference type="RefSeq" id="WP_090412683.1">
    <property type="nucleotide sequence ID" value="NZ_FNOY01000013.1"/>
</dbReference>
<dbReference type="EMBL" id="FNOY01000013">
    <property type="protein sequence ID" value="SDX94246.1"/>
    <property type="molecule type" value="Genomic_DNA"/>
</dbReference>
<reference evidence="2 3" key="1">
    <citation type="submission" date="2016-10" db="EMBL/GenBank/DDBJ databases">
        <authorList>
            <person name="de Groot N.N."/>
        </authorList>
    </citation>
    <scope>NUCLEOTIDE SEQUENCE [LARGE SCALE GENOMIC DNA]</scope>
    <source>
        <strain evidence="2 3">Nm1</strain>
    </source>
</reference>
<dbReference type="STRING" id="44576.SAMN05421881_101314"/>